<dbReference type="Proteomes" id="UP001500177">
    <property type="component" value="Unassembled WGS sequence"/>
</dbReference>
<comment type="caution">
    <text evidence="1">The sequence shown here is derived from an EMBL/GenBank/DDBJ whole genome shotgun (WGS) entry which is preliminary data.</text>
</comment>
<organism evidence="1 2">
    <name type="scientific">Brevibacterium permense</name>
    <dbReference type="NCBI Taxonomy" id="234834"/>
    <lineage>
        <taxon>Bacteria</taxon>
        <taxon>Bacillati</taxon>
        <taxon>Actinomycetota</taxon>
        <taxon>Actinomycetes</taxon>
        <taxon>Micrococcales</taxon>
        <taxon>Brevibacteriaceae</taxon>
        <taxon>Brevibacterium</taxon>
    </lineage>
</organism>
<sequence>MDVVAAGMGDAGNSGTEILIDEVINRQGIDIGSQSHGYRPLADLADDPGALEALGPETCGLEAGDDLVGGLELLEGQFRMGMDVAAEIDEFCTDLSDCRADHVGSFSAGRSGMGDVEHFKQC</sequence>
<dbReference type="EMBL" id="BAAALX010000009">
    <property type="protein sequence ID" value="GAA1516801.1"/>
    <property type="molecule type" value="Genomic_DNA"/>
</dbReference>
<name>A0ABN2AD43_9MICO</name>
<evidence type="ECO:0000313" key="2">
    <source>
        <dbReference type="Proteomes" id="UP001500177"/>
    </source>
</evidence>
<accession>A0ABN2AD43</accession>
<reference evidence="1 2" key="1">
    <citation type="journal article" date="2019" name="Int. J. Syst. Evol. Microbiol.">
        <title>The Global Catalogue of Microorganisms (GCM) 10K type strain sequencing project: providing services to taxonomists for standard genome sequencing and annotation.</title>
        <authorList>
            <consortium name="The Broad Institute Genomics Platform"/>
            <consortium name="The Broad Institute Genome Sequencing Center for Infectious Disease"/>
            <person name="Wu L."/>
            <person name="Ma J."/>
        </authorList>
    </citation>
    <scope>NUCLEOTIDE SEQUENCE [LARGE SCALE GENOMIC DNA]</scope>
    <source>
        <strain evidence="1 2">JCM 13318</strain>
    </source>
</reference>
<gene>
    <name evidence="1" type="ORF">GCM10009690_19860</name>
</gene>
<protein>
    <submittedName>
        <fullName evidence="1">Uncharacterized protein</fullName>
    </submittedName>
</protein>
<keyword evidence="2" id="KW-1185">Reference proteome</keyword>
<proteinExistence type="predicted"/>
<evidence type="ECO:0000313" key="1">
    <source>
        <dbReference type="EMBL" id="GAA1516801.1"/>
    </source>
</evidence>